<feature type="signal peptide" evidence="2">
    <location>
        <begin position="1"/>
        <end position="27"/>
    </location>
</feature>
<sequence precursor="true">MAHRKFVRSVLMAVPLVAVGSMSVACASMHSSNTANAAAIPEEQAVAAVSTQMPSAPASPSASASESSSASPVVSSLPGLGSHTLAAVPASAQQVVLAVGGGKTSSDATVQLFTRVPGGWQSAAPAWPAHNALHGWTDEHYASDLKSPIGVYNLTDAGGLLPDPGTKLHYTQSSHFTINGTGFRDEPLAGSYDYVIAINYNRAPGTSPMDPTMPMGAGRGGGIWLHVDHGGPTHACVSVPKDDMKQLLLTLDPALHPVIVMGDGASLAR</sequence>
<keyword evidence="2" id="KW-0732">Signal</keyword>
<organism evidence="3 4">
    <name type="scientific">Catenulispora acidiphila (strain DSM 44928 / JCM 14897 / NBRC 102108 / NRRL B-24433 / ID139908)</name>
    <dbReference type="NCBI Taxonomy" id="479433"/>
    <lineage>
        <taxon>Bacteria</taxon>
        <taxon>Bacillati</taxon>
        <taxon>Actinomycetota</taxon>
        <taxon>Actinomycetes</taxon>
        <taxon>Catenulisporales</taxon>
        <taxon>Catenulisporaceae</taxon>
        <taxon>Catenulispora</taxon>
    </lineage>
</organism>
<dbReference type="AlphaFoldDB" id="C7QI15"/>
<proteinExistence type="predicted"/>
<feature type="chain" id="PRO_5002983239" description="ErfK/YbiS/YcfS/YnhG family protein" evidence="2">
    <location>
        <begin position="28"/>
        <end position="269"/>
    </location>
</feature>
<keyword evidence="4" id="KW-1185">Reference proteome</keyword>
<evidence type="ECO:0000313" key="3">
    <source>
        <dbReference type="EMBL" id="ACU73060.1"/>
    </source>
</evidence>
<gene>
    <name evidence="3" type="ordered locus">Caci_4196</name>
</gene>
<reference evidence="3 4" key="1">
    <citation type="journal article" date="2009" name="Stand. Genomic Sci.">
        <title>Complete genome sequence of Catenulispora acidiphila type strain (ID 139908).</title>
        <authorList>
            <person name="Copeland A."/>
            <person name="Lapidus A."/>
            <person name="Glavina Del Rio T."/>
            <person name="Nolan M."/>
            <person name="Lucas S."/>
            <person name="Chen F."/>
            <person name="Tice H."/>
            <person name="Cheng J.F."/>
            <person name="Bruce D."/>
            <person name="Goodwin L."/>
            <person name="Pitluck S."/>
            <person name="Mikhailova N."/>
            <person name="Pati A."/>
            <person name="Ivanova N."/>
            <person name="Mavromatis K."/>
            <person name="Chen A."/>
            <person name="Palaniappan K."/>
            <person name="Chain P."/>
            <person name="Land M."/>
            <person name="Hauser L."/>
            <person name="Chang Y.J."/>
            <person name="Jeffries C.D."/>
            <person name="Chertkov O."/>
            <person name="Brettin T."/>
            <person name="Detter J.C."/>
            <person name="Han C."/>
            <person name="Ali Z."/>
            <person name="Tindall B.J."/>
            <person name="Goker M."/>
            <person name="Bristow J."/>
            <person name="Eisen J.A."/>
            <person name="Markowitz V."/>
            <person name="Hugenholtz P."/>
            <person name="Kyrpides N.C."/>
            <person name="Klenk H.P."/>
        </authorList>
    </citation>
    <scope>NUCLEOTIDE SEQUENCE [LARGE SCALE GENOMIC DNA]</scope>
    <source>
        <strain evidence="4">DSM 44928 / JCM 14897 / NBRC 102108 / NRRL B-24433 / ID139908</strain>
    </source>
</reference>
<dbReference type="PROSITE" id="PS51257">
    <property type="entry name" value="PROKAR_LIPOPROTEIN"/>
    <property type="match status" value="1"/>
</dbReference>
<evidence type="ECO:0000256" key="2">
    <source>
        <dbReference type="SAM" id="SignalP"/>
    </source>
</evidence>
<dbReference type="InParanoid" id="C7QI15"/>
<evidence type="ECO:0008006" key="5">
    <source>
        <dbReference type="Google" id="ProtNLM"/>
    </source>
</evidence>
<dbReference type="eggNOG" id="COG3786">
    <property type="taxonomic scope" value="Bacteria"/>
</dbReference>
<dbReference type="OrthoDB" id="3868753at2"/>
<accession>C7QI15</accession>
<dbReference type="EMBL" id="CP001700">
    <property type="protein sequence ID" value="ACU73060.1"/>
    <property type="molecule type" value="Genomic_DNA"/>
</dbReference>
<dbReference type="HOGENOM" id="CLU_079606_0_0_11"/>
<dbReference type="Proteomes" id="UP000000851">
    <property type="component" value="Chromosome"/>
</dbReference>
<protein>
    <recommendedName>
        <fullName evidence="5">ErfK/YbiS/YcfS/YnhG family protein</fullName>
    </recommendedName>
</protein>
<evidence type="ECO:0000256" key="1">
    <source>
        <dbReference type="SAM" id="MobiDB-lite"/>
    </source>
</evidence>
<name>C7QI15_CATAD</name>
<dbReference type="STRING" id="479433.Caci_4196"/>
<feature type="region of interest" description="Disordered" evidence="1">
    <location>
        <begin position="50"/>
        <end position="73"/>
    </location>
</feature>
<dbReference type="PANTHER" id="PTHR38589:SF1">
    <property type="entry name" value="BLR0621 PROTEIN"/>
    <property type="match status" value="1"/>
</dbReference>
<evidence type="ECO:0000313" key="4">
    <source>
        <dbReference type="Proteomes" id="UP000000851"/>
    </source>
</evidence>
<dbReference type="KEGG" id="cai:Caci_4196"/>
<dbReference type="PANTHER" id="PTHR38589">
    <property type="entry name" value="BLR0621 PROTEIN"/>
    <property type="match status" value="1"/>
</dbReference>